<organism evidence="1 2">
    <name type="scientific">Achlya hypogyna</name>
    <name type="common">Oomycete</name>
    <name type="synonym">Protoachlya hypogyna</name>
    <dbReference type="NCBI Taxonomy" id="1202772"/>
    <lineage>
        <taxon>Eukaryota</taxon>
        <taxon>Sar</taxon>
        <taxon>Stramenopiles</taxon>
        <taxon>Oomycota</taxon>
        <taxon>Saprolegniomycetes</taxon>
        <taxon>Saprolegniales</taxon>
        <taxon>Achlyaceae</taxon>
        <taxon>Achlya</taxon>
    </lineage>
</organism>
<comment type="caution">
    <text evidence="1">The sequence shown here is derived from an EMBL/GenBank/DDBJ whole genome shotgun (WGS) entry which is preliminary data.</text>
</comment>
<sequence>MEAKLVSLQRRDQHGLRHSFSHAIAARFFTDGSLERRKRLLECGRRRQARLQEKARLEQWKGEQLRRIYLEKIELEDKRREREMLRATRRLEHMSAEVIQTAWRRTYSDKLWQRLHENAACLLQMALRAFVQQRKGRRFQATQRLQRWWRRLAAELHRRRASSLIQRWLSSIIAARRAAFHRHQCLAAQTIQRVWLAYWASICDAAAVHLQRWWRRRRRRQHVKRLASIYQHLRSLERMEASARVLQFAIGRHAVRKRISRDVAFGDRLAALRLPLPVVAHEIVVDRRNEAALDLKHQHLRTNIHQLHADIARLRGDELPRAQAERVDERESLRRLRALEATRMVKHAQAAEQLKRETEVRARQEIRLDLEKKWDLERRTKGRRPELRPDSRLEIV</sequence>
<name>A0A1V9YGA8_ACHHY</name>
<gene>
    <name evidence="1" type="ORF">ACHHYP_12966</name>
</gene>
<keyword evidence="2" id="KW-1185">Reference proteome</keyword>
<dbReference type="AlphaFoldDB" id="A0A1V9YGA8"/>
<evidence type="ECO:0000313" key="2">
    <source>
        <dbReference type="Proteomes" id="UP000243579"/>
    </source>
</evidence>
<protein>
    <submittedName>
        <fullName evidence="1">Uncharacterized protein</fullName>
    </submittedName>
</protein>
<evidence type="ECO:0000313" key="1">
    <source>
        <dbReference type="EMBL" id="OQR84756.1"/>
    </source>
</evidence>
<proteinExistence type="predicted"/>
<dbReference type="EMBL" id="JNBR01001836">
    <property type="protein sequence ID" value="OQR84756.1"/>
    <property type="molecule type" value="Genomic_DNA"/>
</dbReference>
<dbReference type="OrthoDB" id="78376at2759"/>
<dbReference type="Proteomes" id="UP000243579">
    <property type="component" value="Unassembled WGS sequence"/>
</dbReference>
<accession>A0A1V9YGA8</accession>
<reference evidence="1 2" key="1">
    <citation type="journal article" date="2014" name="Genome Biol. Evol.">
        <title>The secreted proteins of Achlya hypogyna and Thraustotheca clavata identify the ancestral oomycete secretome and reveal gene acquisitions by horizontal gene transfer.</title>
        <authorList>
            <person name="Misner I."/>
            <person name="Blouin N."/>
            <person name="Leonard G."/>
            <person name="Richards T.A."/>
            <person name="Lane C.E."/>
        </authorList>
    </citation>
    <scope>NUCLEOTIDE SEQUENCE [LARGE SCALE GENOMIC DNA]</scope>
    <source>
        <strain evidence="1 2">ATCC 48635</strain>
    </source>
</reference>